<evidence type="ECO:0000313" key="2">
    <source>
        <dbReference type="EMBL" id="MBB6176427.1"/>
    </source>
</evidence>
<keyword evidence="3" id="KW-1185">Reference proteome</keyword>
<comment type="caution">
    <text evidence="2">The sequence shown here is derived from an EMBL/GenBank/DDBJ whole genome shotgun (WGS) entry which is preliminary data.</text>
</comment>
<dbReference type="RefSeq" id="WP_183248051.1">
    <property type="nucleotide sequence ID" value="NZ_JACHES010000004.1"/>
</dbReference>
<keyword evidence="1" id="KW-0812">Transmembrane</keyword>
<name>A0A7W9YQE5_9BACL</name>
<dbReference type="Proteomes" id="UP000523528">
    <property type="component" value="Unassembled WGS sequence"/>
</dbReference>
<evidence type="ECO:0000256" key="1">
    <source>
        <dbReference type="SAM" id="Phobius"/>
    </source>
</evidence>
<accession>A0A7W9YQE5</accession>
<gene>
    <name evidence="2" type="ORF">HNQ82_001241</name>
</gene>
<dbReference type="AlphaFoldDB" id="A0A7W9YQE5"/>
<protein>
    <submittedName>
        <fullName evidence="2">Uncharacterized protein</fullName>
    </submittedName>
</protein>
<feature type="transmembrane region" description="Helical" evidence="1">
    <location>
        <begin position="7"/>
        <end position="29"/>
    </location>
</feature>
<reference evidence="2 3" key="1">
    <citation type="submission" date="2020-08" db="EMBL/GenBank/DDBJ databases">
        <title>Genomic Encyclopedia of Type Strains, Phase IV (KMG-IV): sequencing the most valuable type-strain genomes for metagenomic binning, comparative biology and taxonomic classification.</title>
        <authorList>
            <person name="Goeker M."/>
        </authorList>
    </citation>
    <scope>NUCLEOTIDE SEQUENCE [LARGE SCALE GENOMIC DNA]</scope>
    <source>
        <strain evidence="2 3">DSM 23211</strain>
    </source>
</reference>
<keyword evidence="1" id="KW-1133">Transmembrane helix</keyword>
<organism evidence="2 3">
    <name type="scientific">Anoxybacillus tengchongensis</name>
    <dbReference type="NCBI Taxonomy" id="576944"/>
    <lineage>
        <taxon>Bacteria</taxon>
        <taxon>Bacillati</taxon>
        <taxon>Bacillota</taxon>
        <taxon>Bacilli</taxon>
        <taxon>Bacillales</taxon>
        <taxon>Anoxybacillaceae</taxon>
        <taxon>Anoxybacillus</taxon>
    </lineage>
</organism>
<dbReference type="EMBL" id="JACHES010000004">
    <property type="protein sequence ID" value="MBB6176427.1"/>
    <property type="molecule type" value="Genomic_DNA"/>
</dbReference>
<evidence type="ECO:0000313" key="3">
    <source>
        <dbReference type="Proteomes" id="UP000523528"/>
    </source>
</evidence>
<keyword evidence="1" id="KW-0472">Membrane</keyword>
<proteinExistence type="predicted"/>
<sequence length="215" mass="24616">MKKALKIILFIILAPAILFAVLGLFSLFYTAKEGIKDVTTSSNKPKLTLEQQMVKEADEFIVKHKQLDIKTFEKEIVSFLTQTISTDGEFFLIPSSNYKGNFIASYDNFEIKKMNFKQATEDGYKFTYFIHRFSNHYKLPIIASSFNVVDMNITPNQQVLFSFGVDVAKKAPKGAFDKSPLLLKDFIDFMNENTDPGIDVNGKTNYKLRCMFRAH</sequence>